<accession>A0ACB8Q6Q6</accession>
<proteinExistence type="predicted"/>
<reference evidence="1" key="2">
    <citation type="journal article" date="2022" name="New Phytol.">
        <title>Evolutionary transition to the ectomycorrhizal habit in the genomes of a hyperdiverse lineage of mushroom-forming fungi.</title>
        <authorList>
            <person name="Looney B."/>
            <person name="Miyauchi S."/>
            <person name="Morin E."/>
            <person name="Drula E."/>
            <person name="Courty P.E."/>
            <person name="Kohler A."/>
            <person name="Kuo A."/>
            <person name="LaButti K."/>
            <person name="Pangilinan J."/>
            <person name="Lipzen A."/>
            <person name="Riley R."/>
            <person name="Andreopoulos W."/>
            <person name="He G."/>
            <person name="Johnson J."/>
            <person name="Nolan M."/>
            <person name="Tritt A."/>
            <person name="Barry K.W."/>
            <person name="Grigoriev I.V."/>
            <person name="Nagy L.G."/>
            <person name="Hibbett D."/>
            <person name="Henrissat B."/>
            <person name="Matheny P.B."/>
            <person name="Labbe J."/>
            <person name="Martin F.M."/>
        </authorList>
    </citation>
    <scope>NUCLEOTIDE SEQUENCE</scope>
    <source>
        <strain evidence="1">EC-137</strain>
    </source>
</reference>
<reference evidence="1" key="1">
    <citation type="submission" date="2021-02" db="EMBL/GenBank/DDBJ databases">
        <authorList>
            <consortium name="DOE Joint Genome Institute"/>
            <person name="Ahrendt S."/>
            <person name="Looney B.P."/>
            <person name="Miyauchi S."/>
            <person name="Morin E."/>
            <person name="Drula E."/>
            <person name="Courty P.E."/>
            <person name="Chicoki N."/>
            <person name="Fauchery L."/>
            <person name="Kohler A."/>
            <person name="Kuo A."/>
            <person name="Labutti K."/>
            <person name="Pangilinan J."/>
            <person name="Lipzen A."/>
            <person name="Riley R."/>
            <person name="Andreopoulos W."/>
            <person name="He G."/>
            <person name="Johnson J."/>
            <person name="Barry K.W."/>
            <person name="Grigoriev I.V."/>
            <person name="Nagy L."/>
            <person name="Hibbett D."/>
            <person name="Henrissat B."/>
            <person name="Matheny P.B."/>
            <person name="Labbe J."/>
            <person name="Martin F."/>
        </authorList>
    </citation>
    <scope>NUCLEOTIDE SEQUENCE</scope>
    <source>
        <strain evidence="1">EC-137</strain>
    </source>
</reference>
<evidence type="ECO:0000313" key="2">
    <source>
        <dbReference type="Proteomes" id="UP000814128"/>
    </source>
</evidence>
<gene>
    <name evidence="1" type="ORF">K488DRAFT_25512</name>
</gene>
<feature type="non-terminal residue" evidence="1">
    <location>
        <position position="63"/>
    </location>
</feature>
<evidence type="ECO:0000313" key="1">
    <source>
        <dbReference type="EMBL" id="KAI0027455.1"/>
    </source>
</evidence>
<sequence>CAECLGEEETIQHFIYECPEFEEARSILRRATGRAFYSLTYLFSDKKGSSHFIKFVCATGHIQ</sequence>
<organism evidence="1 2">
    <name type="scientific">Vararia minispora EC-137</name>
    <dbReference type="NCBI Taxonomy" id="1314806"/>
    <lineage>
        <taxon>Eukaryota</taxon>
        <taxon>Fungi</taxon>
        <taxon>Dikarya</taxon>
        <taxon>Basidiomycota</taxon>
        <taxon>Agaricomycotina</taxon>
        <taxon>Agaricomycetes</taxon>
        <taxon>Russulales</taxon>
        <taxon>Lachnocladiaceae</taxon>
        <taxon>Vararia</taxon>
    </lineage>
</organism>
<comment type="caution">
    <text evidence="1">The sequence shown here is derived from an EMBL/GenBank/DDBJ whole genome shotgun (WGS) entry which is preliminary data.</text>
</comment>
<name>A0ACB8Q6Q6_9AGAM</name>
<keyword evidence="2" id="KW-1185">Reference proteome</keyword>
<protein>
    <submittedName>
        <fullName evidence="1">Uncharacterized protein</fullName>
    </submittedName>
</protein>
<feature type="non-terminal residue" evidence="1">
    <location>
        <position position="1"/>
    </location>
</feature>
<dbReference type="EMBL" id="MU273902">
    <property type="protein sequence ID" value="KAI0027455.1"/>
    <property type="molecule type" value="Genomic_DNA"/>
</dbReference>
<dbReference type="Proteomes" id="UP000814128">
    <property type="component" value="Unassembled WGS sequence"/>
</dbReference>